<gene>
    <name evidence="1" type="ORF">AN912_04005</name>
</gene>
<protein>
    <submittedName>
        <fullName evidence="1">Uncharacterized protein</fullName>
    </submittedName>
</protein>
<sequence length="62" mass="6701">MDMAMTLQIACDDQECDVTDEFGAGVLEGNVAVDLDPAAEGWFSAAGQDYYPKHALKYRAEG</sequence>
<comment type="caution">
    <text evidence="1">The sequence shown here is derived from an EMBL/GenBank/DDBJ whole genome shotgun (WGS) entry which is preliminary data.</text>
</comment>
<reference evidence="1 2" key="1">
    <citation type="submission" date="2015-09" db="EMBL/GenBank/DDBJ databases">
        <title>Genome Sequences of Mycobacterium immunogenum Isolates, Recuperated from a Chloraminated Drinking Water Distribution System Simulator Subjected to Episodes of Nitrification.</title>
        <authorList>
            <person name="Gomez-Alvarez V."/>
            <person name="Revetta R.P."/>
        </authorList>
    </citation>
    <scope>NUCLEOTIDE SEQUENCE [LARGE SCALE GENOMIC DNA]</scope>
    <source>
        <strain evidence="1 2">H076</strain>
    </source>
</reference>
<keyword evidence="2" id="KW-1185">Reference proteome</keyword>
<accession>A0ABR5LXF7</accession>
<dbReference type="Proteomes" id="UP000037962">
    <property type="component" value="Unassembled WGS sequence"/>
</dbReference>
<organism evidence="1 2">
    <name type="scientific">Mycobacteroides immunogenum</name>
    <dbReference type="NCBI Taxonomy" id="83262"/>
    <lineage>
        <taxon>Bacteria</taxon>
        <taxon>Bacillati</taxon>
        <taxon>Actinomycetota</taxon>
        <taxon>Actinomycetes</taxon>
        <taxon>Mycobacteriales</taxon>
        <taxon>Mycobacteriaceae</taxon>
        <taxon>Mycobacteroides</taxon>
    </lineage>
</organism>
<dbReference type="EMBL" id="LJFS01000003">
    <property type="protein sequence ID" value="KPG36761.1"/>
    <property type="molecule type" value="Genomic_DNA"/>
</dbReference>
<evidence type="ECO:0000313" key="1">
    <source>
        <dbReference type="EMBL" id="KPG36761.1"/>
    </source>
</evidence>
<evidence type="ECO:0000313" key="2">
    <source>
        <dbReference type="Proteomes" id="UP000037962"/>
    </source>
</evidence>
<name>A0ABR5LXF7_9MYCO</name>
<proteinExistence type="predicted"/>